<dbReference type="RefSeq" id="WP_096611565.1">
    <property type="nucleotide sequence ID" value="NZ_NWVD01000002.1"/>
</dbReference>
<reference evidence="2 3" key="1">
    <citation type="submission" date="2017-09" db="EMBL/GenBank/DDBJ databases">
        <title>Sphingomonas ginsenosidimutans KACC 14949, whole genome shotgun sequence.</title>
        <authorList>
            <person name="Feng G."/>
            <person name="Zhu H."/>
        </authorList>
    </citation>
    <scope>NUCLEOTIDE SEQUENCE [LARGE SCALE GENOMIC DNA]</scope>
    <source>
        <strain evidence="2 3">KACC 14949</strain>
    </source>
</reference>
<evidence type="ECO:0000313" key="2">
    <source>
        <dbReference type="EMBL" id="PCG09823.1"/>
    </source>
</evidence>
<name>A0A2A4I0P2_9SPHN</name>
<dbReference type="Pfam" id="PF22308">
    <property type="entry name" value="DUF6969"/>
    <property type="match status" value="1"/>
</dbReference>
<gene>
    <name evidence="2" type="ORF">COA17_08275</name>
</gene>
<protein>
    <recommendedName>
        <fullName evidence="1">DUF6969 domain-containing protein</fullName>
    </recommendedName>
</protein>
<dbReference type="InterPro" id="IPR054242">
    <property type="entry name" value="DUF6969"/>
</dbReference>
<comment type="caution">
    <text evidence="2">The sequence shown here is derived from an EMBL/GenBank/DDBJ whole genome shotgun (WGS) entry which is preliminary data.</text>
</comment>
<feature type="domain" description="DUF6969" evidence="1">
    <location>
        <begin position="8"/>
        <end position="205"/>
    </location>
</feature>
<proteinExistence type="predicted"/>
<organism evidence="2 3">
    <name type="scientific">Sphingomonas ginsenosidimutans</name>
    <dbReference type="NCBI Taxonomy" id="862134"/>
    <lineage>
        <taxon>Bacteria</taxon>
        <taxon>Pseudomonadati</taxon>
        <taxon>Pseudomonadota</taxon>
        <taxon>Alphaproteobacteria</taxon>
        <taxon>Sphingomonadales</taxon>
        <taxon>Sphingomonadaceae</taxon>
        <taxon>Sphingomonas</taxon>
    </lineage>
</organism>
<dbReference type="AlphaFoldDB" id="A0A2A4I0P2"/>
<accession>A0A2A4I0P2</accession>
<sequence>MTPRERRAAAQALVAATVRIAGEGVALMTRVAPEGGAFVVWDHYPPDDAVDPDSGARWFYHAHPPGEREEGEHGHFHLFLDRTLLTGEPIAGPVGGVSTGADVVHVAAIAIGMDGLPFRIFTVNRWVTDEWLYPAEAIAPLLPHFDLAGAGGDALVNGWLTAAVAFFRPVIVDVLRARDRTIAAWPRDGDDFEDRAREVLSAATIDINDAAAFG</sequence>
<evidence type="ECO:0000259" key="1">
    <source>
        <dbReference type="Pfam" id="PF22308"/>
    </source>
</evidence>
<dbReference type="Proteomes" id="UP000218784">
    <property type="component" value="Unassembled WGS sequence"/>
</dbReference>
<evidence type="ECO:0000313" key="3">
    <source>
        <dbReference type="Proteomes" id="UP000218784"/>
    </source>
</evidence>
<dbReference type="EMBL" id="NWVD01000002">
    <property type="protein sequence ID" value="PCG09823.1"/>
    <property type="molecule type" value="Genomic_DNA"/>
</dbReference>
<keyword evidence="3" id="KW-1185">Reference proteome</keyword>